<gene>
    <name evidence="1" type="ORF">SAMN05216287_3397</name>
</gene>
<dbReference type="SUPFAM" id="SSF53335">
    <property type="entry name" value="S-adenosyl-L-methionine-dependent methyltransferases"/>
    <property type="match status" value="1"/>
</dbReference>
<dbReference type="STRING" id="1007099.SAMN05216287_3397"/>
<reference evidence="2" key="1">
    <citation type="submission" date="2016-10" db="EMBL/GenBank/DDBJ databases">
        <authorList>
            <person name="Varghese N."/>
            <person name="Submissions S."/>
        </authorList>
    </citation>
    <scope>NUCLEOTIDE SEQUENCE [LARGE SCALE GENOMIC DNA]</scope>
    <source>
        <strain evidence="2">NRRL B-59562</strain>
    </source>
</reference>
<dbReference type="RefSeq" id="WP_090230759.1">
    <property type="nucleotide sequence ID" value="NZ_FNNU01000005.1"/>
</dbReference>
<dbReference type="Proteomes" id="UP000243778">
    <property type="component" value="Unassembled WGS sequence"/>
</dbReference>
<dbReference type="Pfam" id="PF05401">
    <property type="entry name" value="NodS"/>
    <property type="match status" value="1"/>
</dbReference>
<dbReference type="EMBL" id="FNNU01000005">
    <property type="protein sequence ID" value="SDX64911.1"/>
    <property type="molecule type" value="Genomic_DNA"/>
</dbReference>
<dbReference type="GO" id="GO:0009312">
    <property type="term" value="P:oligosaccharide biosynthetic process"/>
    <property type="evidence" value="ECO:0007669"/>
    <property type="project" value="InterPro"/>
</dbReference>
<proteinExistence type="predicted"/>
<organism evidence="1 2">
    <name type="scientific">Pseudomonas kuykendallii</name>
    <dbReference type="NCBI Taxonomy" id="1007099"/>
    <lineage>
        <taxon>Bacteria</taxon>
        <taxon>Pseudomonadati</taxon>
        <taxon>Pseudomonadota</taxon>
        <taxon>Gammaproteobacteria</taxon>
        <taxon>Pseudomonadales</taxon>
        <taxon>Pseudomonadaceae</taxon>
        <taxon>Pseudomonas</taxon>
    </lineage>
</organism>
<dbReference type="OrthoDB" id="116799at2"/>
<sequence>MSVGDAYFDELFAGNDDPWAFRQRWYERRKRALTLAALPRDRFAAAFEPGCANGELSAELAERCDSLLCGDTSAAAVRLARQRLEGFPHARVEQMRLPQGWPEQRFDLIVLSEVGYYLAQDDLLALAECMRSSLTEDGILVACHWRHPIDGCPLVGDQVHRLLGEALQMECLMTHLEPDFVMQSWSRDGASVAAREGLA</sequence>
<protein>
    <submittedName>
        <fullName evidence="1">Nodulation protein S (NodS)</fullName>
    </submittedName>
</protein>
<dbReference type="Gene3D" id="3.40.50.150">
    <property type="entry name" value="Vaccinia Virus protein VP39"/>
    <property type="match status" value="1"/>
</dbReference>
<dbReference type="CDD" id="cd02440">
    <property type="entry name" value="AdoMet_MTases"/>
    <property type="match status" value="1"/>
</dbReference>
<dbReference type="InterPro" id="IPR029063">
    <property type="entry name" value="SAM-dependent_MTases_sf"/>
</dbReference>
<dbReference type="AlphaFoldDB" id="A0A1H3DEW1"/>
<accession>A0A1H3DEW1</accession>
<keyword evidence="2" id="KW-1185">Reference proteome</keyword>
<name>A0A1H3DEW1_9PSED</name>
<evidence type="ECO:0000313" key="2">
    <source>
        <dbReference type="Proteomes" id="UP000243778"/>
    </source>
</evidence>
<dbReference type="GO" id="GO:0008757">
    <property type="term" value="F:S-adenosylmethionine-dependent methyltransferase activity"/>
    <property type="evidence" value="ECO:0007669"/>
    <property type="project" value="InterPro"/>
</dbReference>
<evidence type="ECO:0000313" key="1">
    <source>
        <dbReference type="EMBL" id="SDX64911.1"/>
    </source>
</evidence>
<dbReference type="InterPro" id="IPR008715">
    <property type="entry name" value="SAM-MeTfrase_NodS-like"/>
</dbReference>